<feature type="region of interest" description="Disordered" evidence="3">
    <location>
        <begin position="223"/>
        <end position="261"/>
    </location>
</feature>
<feature type="domain" description="PID" evidence="4">
    <location>
        <begin position="23"/>
        <end position="183"/>
    </location>
</feature>
<accession>A0AA85K5U9</accession>
<dbReference type="GO" id="GO:0005886">
    <property type="term" value="C:plasma membrane"/>
    <property type="evidence" value="ECO:0007669"/>
    <property type="project" value="TreeGrafter"/>
</dbReference>
<evidence type="ECO:0000256" key="3">
    <source>
        <dbReference type="SAM" id="MobiDB-lite"/>
    </source>
</evidence>
<dbReference type="InterPro" id="IPR036860">
    <property type="entry name" value="SH2_dom_sf"/>
</dbReference>
<dbReference type="CDD" id="cd01209">
    <property type="entry name" value="PTB_Shc"/>
    <property type="match status" value="1"/>
</dbReference>
<dbReference type="WBParaSite" id="TREG1_56800.1">
    <property type="protein sequence ID" value="TREG1_56800.1"/>
    <property type="gene ID" value="TREG1_56800"/>
</dbReference>
<dbReference type="GO" id="GO:0007169">
    <property type="term" value="P:cell surface receptor protein tyrosine kinase signaling pathway"/>
    <property type="evidence" value="ECO:0007669"/>
    <property type="project" value="TreeGrafter"/>
</dbReference>
<dbReference type="InterPro" id="IPR006019">
    <property type="entry name" value="PID_Shc-like"/>
</dbReference>
<evidence type="ECO:0000313" key="7">
    <source>
        <dbReference type="WBParaSite" id="TREG1_56800.1"/>
    </source>
</evidence>
<dbReference type="Pfam" id="PF00017">
    <property type="entry name" value="SH2"/>
    <property type="match status" value="1"/>
</dbReference>
<reference evidence="6" key="1">
    <citation type="submission" date="2022-06" db="EMBL/GenBank/DDBJ databases">
        <authorList>
            <person name="Berger JAMES D."/>
            <person name="Berger JAMES D."/>
        </authorList>
    </citation>
    <scope>NUCLEOTIDE SEQUENCE [LARGE SCALE GENOMIC DNA]</scope>
</reference>
<dbReference type="PANTHER" id="PTHR10337">
    <property type="entry name" value="SHC TRANSFORMING PROTEIN"/>
    <property type="match status" value="1"/>
</dbReference>
<dbReference type="PRINTS" id="PR00401">
    <property type="entry name" value="SH2DOMAIN"/>
</dbReference>
<dbReference type="SUPFAM" id="SSF55550">
    <property type="entry name" value="SH2 domain"/>
    <property type="match status" value="1"/>
</dbReference>
<feature type="domain" description="SH2" evidence="5">
    <location>
        <begin position="355"/>
        <end position="444"/>
    </location>
</feature>
<keyword evidence="1 2" id="KW-0727">SH2 domain</keyword>
<dbReference type="AlphaFoldDB" id="A0AA85K5U9"/>
<dbReference type="InterPro" id="IPR000980">
    <property type="entry name" value="SH2"/>
</dbReference>
<keyword evidence="6" id="KW-1185">Reference proteome</keyword>
<proteinExistence type="predicted"/>
<evidence type="ECO:0008006" key="8">
    <source>
        <dbReference type="Google" id="ProtNLM"/>
    </source>
</evidence>
<feature type="compositionally biased region" description="Polar residues" evidence="3">
    <location>
        <begin position="223"/>
        <end position="251"/>
    </location>
</feature>
<dbReference type="InterPro" id="IPR051235">
    <property type="entry name" value="CEP152/SHC-Transforming"/>
</dbReference>
<evidence type="ECO:0000256" key="1">
    <source>
        <dbReference type="ARBA" id="ARBA00022999"/>
    </source>
</evidence>
<reference evidence="7" key="2">
    <citation type="submission" date="2023-11" db="UniProtKB">
        <authorList>
            <consortium name="WormBaseParasite"/>
        </authorList>
    </citation>
    <scope>IDENTIFICATION</scope>
</reference>
<dbReference type="SMART" id="SM00252">
    <property type="entry name" value="SH2"/>
    <property type="match status" value="1"/>
</dbReference>
<dbReference type="SUPFAM" id="SSF50729">
    <property type="entry name" value="PH domain-like"/>
    <property type="match status" value="1"/>
</dbReference>
<protein>
    <recommendedName>
        <fullName evidence="8">SH2 domain-containing protein</fullName>
    </recommendedName>
</protein>
<evidence type="ECO:0000259" key="5">
    <source>
        <dbReference type="PROSITE" id="PS50001"/>
    </source>
</evidence>
<dbReference type="InterPro" id="IPR011993">
    <property type="entry name" value="PH-like_dom_sf"/>
</dbReference>
<dbReference type="SMART" id="SM00462">
    <property type="entry name" value="PTB"/>
    <property type="match status" value="1"/>
</dbReference>
<dbReference type="PRINTS" id="PR00629">
    <property type="entry name" value="SHCPIDOMAIN"/>
</dbReference>
<evidence type="ECO:0000256" key="2">
    <source>
        <dbReference type="PROSITE-ProRule" id="PRU00191"/>
    </source>
</evidence>
<evidence type="ECO:0000313" key="6">
    <source>
        <dbReference type="Proteomes" id="UP000050795"/>
    </source>
</evidence>
<dbReference type="PROSITE" id="PS01179">
    <property type="entry name" value="PID"/>
    <property type="match status" value="1"/>
</dbReference>
<dbReference type="Proteomes" id="UP000050795">
    <property type="component" value="Unassembled WGS sequence"/>
</dbReference>
<evidence type="ECO:0000259" key="4">
    <source>
        <dbReference type="PROSITE" id="PS01179"/>
    </source>
</evidence>
<dbReference type="Gene3D" id="3.30.505.10">
    <property type="entry name" value="SH2 domain"/>
    <property type="match status" value="1"/>
</dbReference>
<name>A0AA85K5U9_TRIRE</name>
<organism evidence="6 7">
    <name type="scientific">Trichobilharzia regenti</name>
    <name type="common">Nasal bird schistosome</name>
    <dbReference type="NCBI Taxonomy" id="157069"/>
    <lineage>
        <taxon>Eukaryota</taxon>
        <taxon>Metazoa</taxon>
        <taxon>Spiralia</taxon>
        <taxon>Lophotrochozoa</taxon>
        <taxon>Platyhelminthes</taxon>
        <taxon>Trematoda</taxon>
        <taxon>Digenea</taxon>
        <taxon>Strigeidida</taxon>
        <taxon>Schistosomatoidea</taxon>
        <taxon>Schistosomatidae</taxon>
        <taxon>Trichobilharzia</taxon>
    </lineage>
</organism>
<dbReference type="GO" id="GO:0030971">
    <property type="term" value="F:receptor tyrosine kinase binding"/>
    <property type="evidence" value="ECO:0007669"/>
    <property type="project" value="TreeGrafter"/>
</dbReference>
<dbReference type="Pfam" id="PF00640">
    <property type="entry name" value="PID"/>
    <property type="match status" value="1"/>
</dbReference>
<dbReference type="PROSITE" id="PS50001">
    <property type="entry name" value="SH2"/>
    <property type="match status" value="1"/>
</dbReference>
<dbReference type="PANTHER" id="PTHR10337:SF11">
    <property type="entry name" value="DSHC PROTEIN"/>
    <property type="match status" value="1"/>
</dbReference>
<dbReference type="GO" id="GO:0035556">
    <property type="term" value="P:intracellular signal transduction"/>
    <property type="evidence" value="ECO:0007669"/>
    <property type="project" value="InterPro"/>
</dbReference>
<sequence length="444" mass="49405">MSAGPLKSQHWLHHNSQLAPDAGVTYELRYVGSIPVLTSIKSVDLNTRTRICRASIRRVCEDVGLKLPNSRLVDKSIRHFIGPSTDMTWAMANVYLTITSQTLTVETLENGVLLFQHNLFLVSFASAGDADTLDFVCYVAKTDQNTRMCYVFECPGGLAQDVIITIGQAFQLGYQDFKNSKPQNTRNETFSSTKITSSESLFPNHPLLIINITNMFSQNPNKSIFSKTTHQGNSSASATTSLTKNTGSPTQNNNSNNNDLTQSVAFDNFMDFEDNAWLLGNEMSCSNQTESGDYNKSSCSTFTTSVESKTNEVVDQQPSKPLCNITEIDNKISDTTKTSVGLSSFEHLEPIGEPWYVGKMSRSQAENLLRYDGDFLVRASIQQPGQFVLSGLQDGKYRHLLLADPNGQVRTKERVFDSIQHLIDYHVQNGAPILLHDFAFKQFT</sequence>
<dbReference type="Gene3D" id="2.30.29.30">
    <property type="entry name" value="Pleckstrin-homology domain (PH domain)/Phosphotyrosine-binding domain (PTB)"/>
    <property type="match status" value="1"/>
</dbReference>
<dbReference type="InterPro" id="IPR006020">
    <property type="entry name" value="PTB/PI_dom"/>
</dbReference>